<dbReference type="AlphaFoldDB" id="A0A1G2CK43"/>
<sequence length="184" mass="19337">MGSLDRKVIFGAAAALVTALALGIGAGFYFGGRGASAELALLRAQIEKAKSVLAPAGQRQTVLGTVERVEGSVIFLKAQAPANPFEEAYPEDREAVVTAETKIVRQVSKPPATYLEELLAYQRQLPGQEQASAYLVPTPPSPVAETAVAAGSLKSGDRIVVQAREDITAKTRFEAVQITVLASS</sequence>
<reference evidence="1 2" key="1">
    <citation type="journal article" date="2016" name="Nat. Commun.">
        <title>Thousands of microbial genomes shed light on interconnected biogeochemical processes in an aquifer system.</title>
        <authorList>
            <person name="Anantharaman K."/>
            <person name="Brown C.T."/>
            <person name="Hug L.A."/>
            <person name="Sharon I."/>
            <person name="Castelle C.J."/>
            <person name="Probst A.J."/>
            <person name="Thomas B.C."/>
            <person name="Singh A."/>
            <person name="Wilkins M.J."/>
            <person name="Karaoz U."/>
            <person name="Brodie E.L."/>
            <person name="Williams K.H."/>
            <person name="Hubbard S.S."/>
            <person name="Banfield J.F."/>
        </authorList>
    </citation>
    <scope>NUCLEOTIDE SEQUENCE [LARGE SCALE GENOMIC DNA]</scope>
</reference>
<accession>A0A1G2CK43</accession>
<organism evidence="1 2">
    <name type="scientific">Candidatus Liptonbacteria bacterium RIFCSPLOWO2_01_FULL_56_20</name>
    <dbReference type="NCBI Taxonomy" id="1798652"/>
    <lineage>
        <taxon>Bacteria</taxon>
        <taxon>Candidatus Liptoniibacteriota</taxon>
    </lineage>
</organism>
<dbReference type="EMBL" id="MHLC01000007">
    <property type="protein sequence ID" value="OGZ01582.1"/>
    <property type="molecule type" value="Genomic_DNA"/>
</dbReference>
<evidence type="ECO:0000313" key="1">
    <source>
        <dbReference type="EMBL" id="OGZ01582.1"/>
    </source>
</evidence>
<proteinExistence type="predicted"/>
<protein>
    <submittedName>
        <fullName evidence="1">Uncharacterized protein</fullName>
    </submittedName>
</protein>
<dbReference type="Proteomes" id="UP000178495">
    <property type="component" value="Unassembled WGS sequence"/>
</dbReference>
<evidence type="ECO:0000313" key="2">
    <source>
        <dbReference type="Proteomes" id="UP000178495"/>
    </source>
</evidence>
<dbReference type="STRING" id="1798652.A3A43_01590"/>
<comment type="caution">
    <text evidence="1">The sequence shown here is derived from an EMBL/GenBank/DDBJ whole genome shotgun (WGS) entry which is preliminary data.</text>
</comment>
<gene>
    <name evidence="1" type="ORF">A3A43_01590</name>
</gene>
<name>A0A1G2CK43_9BACT</name>